<keyword evidence="4" id="KW-1185">Reference proteome</keyword>
<organism evidence="3 4">
    <name type="scientific">Thelephora terrestris</name>
    <dbReference type="NCBI Taxonomy" id="56493"/>
    <lineage>
        <taxon>Eukaryota</taxon>
        <taxon>Fungi</taxon>
        <taxon>Dikarya</taxon>
        <taxon>Basidiomycota</taxon>
        <taxon>Agaricomycotina</taxon>
        <taxon>Agaricomycetes</taxon>
        <taxon>Thelephorales</taxon>
        <taxon>Thelephoraceae</taxon>
        <taxon>Thelephora</taxon>
    </lineage>
</organism>
<feature type="chain" id="PRO_5040140824" description="F-box domain-containing protein" evidence="1">
    <location>
        <begin position="23"/>
        <end position="559"/>
    </location>
</feature>
<evidence type="ECO:0000259" key="2">
    <source>
        <dbReference type="PROSITE" id="PS50181"/>
    </source>
</evidence>
<protein>
    <recommendedName>
        <fullName evidence="2">F-box domain-containing protein</fullName>
    </recommendedName>
</protein>
<reference evidence="3" key="2">
    <citation type="submission" date="2020-11" db="EMBL/GenBank/DDBJ databases">
        <authorList>
            <consortium name="DOE Joint Genome Institute"/>
            <person name="Kuo A."/>
            <person name="Miyauchi S."/>
            <person name="Kiss E."/>
            <person name="Drula E."/>
            <person name="Kohler A."/>
            <person name="Sanchez-Garcia M."/>
            <person name="Andreopoulos B."/>
            <person name="Barry K.W."/>
            <person name="Bonito G."/>
            <person name="Buee M."/>
            <person name="Carver A."/>
            <person name="Chen C."/>
            <person name="Cichocki N."/>
            <person name="Clum A."/>
            <person name="Culley D."/>
            <person name="Crous P.W."/>
            <person name="Fauchery L."/>
            <person name="Girlanda M."/>
            <person name="Hayes R."/>
            <person name="Keri Z."/>
            <person name="Labutti K."/>
            <person name="Lipzen A."/>
            <person name="Lombard V."/>
            <person name="Magnuson J."/>
            <person name="Maillard F."/>
            <person name="Morin E."/>
            <person name="Murat C."/>
            <person name="Nolan M."/>
            <person name="Ohm R."/>
            <person name="Pangilinan J."/>
            <person name="Pereira M."/>
            <person name="Perotto S."/>
            <person name="Peter M."/>
            <person name="Riley R."/>
            <person name="Sitrit Y."/>
            <person name="Stielow B."/>
            <person name="Szollosi G."/>
            <person name="Zifcakova L."/>
            <person name="Stursova M."/>
            <person name="Spatafora J.W."/>
            <person name="Tedersoo L."/>
            <person name="Vaario L.-M."/>
            <person name="Yamada A."/>
            <person name="Yan M."/>
            <person name="Wang P."/>
            <person name="Xu J."/>
            <person name="Bruns T."/>
            <person name="Baldrian P."/>
            <person name="Vilgalys R."/>
            <person name="Henrissat B."/>
            <person name="Grigoriev I.V."/>
            <person name="Hibbett D."/>
            <person name="Nagy L.G."/>
            <person name="Martin F.M."/>
        </authorList>
    </citation>
    <scope>NUCLEOTIDE SEQUENCE</scope>
    <source>
        <strain evidence="3">UH-Tt-Lm1</strain>
    </source>
</reference>
<proteinExistence type="predicted"/>
<dbReference type="Pfam" id="PF12937">
    <property type="entry name" value="F-box-like"/>
    <property type="match status" value="1"/>
</dbReference>
<dbReference type="PROSITE" id="PS50181">
    <property type="entry name" value="FBOX"/>
    <property type="match status" value="1"/>
</dbReference>
<dbReference type="OrthoDB" id="2803547at2759"/>
<evidence type="ECO:0000313" key="4">
    <source>
        <dbReference type="Proteomes" id="UP000736335"/>
    </source>
</evidence>
<accession>A0A9P6H2M9</accession>
<dbReference type="SUPFAM" id="SSF81383">
    <property type="entry name" value="F-box domain"/>
    <property type="match status" value="1"/>
</dbReference>
<keyword evidence="1" id="KW-0732">Signal</keyword>
<dbReference type="Gene3D" id="1.20.1280.50">
    <property type="match status" value="1"/>
</dbReference>
<dbReference type="SUPFAM" id="SSF52047">
    <property type="entry name" value="RNI-like"/>
    <property type="match status" value="1"/>
</dbReference>
<dbReference type="AlphaFoldDB" id="A0A9P6H2M9"/>
<evidence type="ECO:0000313" key="3">
    <source>
        <dbReference type="EMBL" id="KAF9777913.1"/>
    </source>
</evidence>
<reference evidence="3" key="1">
    <citation type="journal article" date="2020" name="Nat. Commun.">
        <title>Large-scale genome sequencing of mycorrhizal fungi provides insights into the early evolution of symbiotic traits.</title>
        <authorList>
            <person name="Miyauchi S."/>
            <person name="Kiss E."/>
            <person name="Kuo A."/>
            <person name="Drula E."/>
            <person name="Kohler A."/>
            <person name="Sanchez-Garcia M."/>
            <person name="Morin E."/>
            <person name="Andreopoulos B."/>
            <person name="Barry K.W."/>
            <person name="Bonito G."/>
            <person name="Buee M."/>
            <person name="Carver A."/>
            <person name="Chen C."/>
            <person name="Cichocki N."/>
            <person name="Clum A."/>
            <person name="Culley D."/>
            <person name="Crous P.W."/>
            <person name="Fauchery L."/>
            <person name="Girlanda M."/>
            <person name="Hayes R.D."/>
            <person name="Keri Z."/>
            <person name="LaButti K."/>
            <person name="Lipzen A."/>
            <person name="Lombard V."/>
            <person name="Magnuson J."/>
            <person name="Maillard F."/>
            <person name="Murat C."/>
            <person name="Nolan M."/>
            <person name="Ohm R.A."/>
            <person name="Pangilinan J."/>
            <person name="Pereira M.F."/>
            <person name="Perotto S."/>
            <person name="Peter M."/>
            <person name="Pfister S."/>
            <person name="Riley R."/>
            <person name="Sitrit Y."/>
            <person name="Stielow J.B."/>
            <person name="Szollosi G."/>
            <person name="Zifcakova L."/>
            <person name="Stursova M."/>
            <person name="Spatafora J.W."/>
            <person name="Tedersoo L."/>
            <person name="Vaario L.M."/>
            <person name="Yamada A."/>
            <person name="Yan M."/>
            <person name="Wang P."/>
            <person name="Xu J."/>
            <person name="Bruns T."/>
            <person name="Baldrian P."/>
            <person name="Vilgalys R."/>
            <person name="Dunand C."/>
            <person name="Henrissat B."/>
            <person name="Grigoriev I.V."/>
            <person name="Hibbett D."/>
            <person name="Nagy L.G."/>
            <person name="Martin F.M."/>
        </authorList>
    </citation>
    <scope>NUCLEOTIDE SEQUENCE</scope>
    <source>
        <strain evidence="3">UH-Tt-Lm1</strain>
    </source>
</reference>
<dbReference type="Proteomes" id="UP000736335">
    <property type="component" value="Unassembled WGS sequence"/>
</dbReference>
<sequence length="559" mass="63098">MIMSFEAALNLSVLELLQVLNAKVALECTRVREIRLSPGLASITTLEAEIDHLIAGVSGVLGLIPSLKNLLQSVNRLPPEILSRIARHVPNADERDARSIIPITHVCRYWRKSIISTPENWTSIYSGSFGLAKLSLQRCKAAPLKLLLDTRKVKRNSRFSDLIKPYIKNTKTLRLSHISTAEELGQTLQDFPRSIPSLRSLSLTGPRDADWDWSRDPCEHLASPLTHLSLIDIPLYRSFLRLETLTALTLRHYRFNLNLDTLLGFLETNRSLERATLDVRFTRPSLRKSHRQIPVKNQLRKLSIYSDDSLDNNALVSNIAVQRGAHLEIILCDRNAGLNDIRSVISTAHLLNLRSPTFMEYWPDKRRIRLLGPNGSFSFERPPATEGPFVEFPLLPLNNIRALTLTRPAASEEPRVEPFVFSGPFGISRQTVHVPSVVPSESRVKPFVFPPLSLPALETFSIEHEINASYLLSRLFSAPSSYPSLKILAFLNCDLDDAFMAKLTRFCDNRRNTTSAWLYRIVIVDSKGNIPNVCSIDMLRERVPVVDVRVGKELPSDLK</sequence>
<dbReference type="InterPro" id="IPR001810">
    <property type="entry name" value="F-box_dom"/>
</dbReference>
<gene>
    <name evidence="3" type="ORF">BJ322DRAFT_1025481</name>
</gene>
<feature type="domain" description="F-box" evidence="2">
    <location>
        <begin position="71"/>
        <end position="124"/>
    </location>
</feature>
<dbReference type="EMBL" id="WIUZ02000026">
    <property type="protein sequence ID" value="KAF9777913.1"/>
    <property type="molecule type" value="Genomic_DNA"/>
</dbReference>
<name>A0A9P6H2M9_9AGAM</name>
<comment type="caution">
    <text evidence="3">The sequence shown here is derived from an EMBL/GenBank/DDBJ whole genome shotgun (WGS) entry which is preliminary data.</text>
</comment>
<dbReference type="InterPro" id="IPR036047">
    <property type="entry name" value="F-box-like_dom_sf"/>
</dbReference>
<feature type="signal peptide" evidence="1">
    <location>
        <begin position="1"/>
        <end position="22"/>
    </location>
</feature>
<evidence type="ECO:0000256" key="1">
    <source>
        <dbReference type="SAM" id="SignalP"/>
    </source>
</evidence>